<dbReference type="InterPro" id="IPR011989">
    <property type="entry name" value="ARM-like"/>
</dbReference>
<protein>
    <submittedName>
        <fullName evidence="3">HEAT repeat domain-containing protein</fullName>
    </submittedName>
</protein>
<proteinExistence type="predicted"/>
<dbReference type="GO" id="GO:0016491">
    <property type="term" value="F:oxidoreductase activity"/>
    <property type="evidence" value="ECO:0007669"/>
    <property type="project" value="TreeGrafter"/>
</dbReference>
<dbReference type="SMART" id="SM00567">
    <property type="entry name" value="EZ_HEAT"/>
    <property type="match status" value="8"/>
</dbReference>
<evidence type="ECO:0000256" key="1">
    <source>
        <dbReference type="ARBA" id="ARBA00022549"/>
    </source>
</evidence>
<dbReference type="Gene3D" id="1.25.10.10">
    <property type="entry name" value="Leucine-rich Repeat Variant"/>
    <property type="match status" value="3"/>
</dbReference>
<evidence type="ECO:0000313" key="4">
    <source>
        <dbReference type="Proteomes" id="UP000269154"/>
    </source>
</evidence>
<dbReference type="AlphaFoldDB" id="A0A3N6PCV6"/>
<dbReference type="Proteomes" id="UP000269154">
    <property type="component" value="Unassembled WGS sequence"/>
</dbReference>
<dbReference type="GO" id="GO:0030089">
    <property type="term" value="C:phycobilisome"/>
    <property type="evidence" value="ECO:0007669"/>
    <property type="project" value="UniProtKB-KW"/>
</dbReference>
<dbReference type="EMBL" id="RCBY01000042">
    <property type="protein sequence ID" value="RQH46157.1"/>
    <property type="molecule type" value="Genomic_DNA"/>
</dbReference>
<dbReference type="InterPro" id="IPR016024">
    <property type="entry name" value="ARM-type_fold"/>
</dbReference>
<organism evidence="3 4">
    <name type="scientific">Okeania hirsuta</name>
    <dbReference type="NCBI Taxonomy" id="1458930"/>
    <lineage>
        <taxon>Bacteria</taxon>
        <taxon>Bacillati</taxon>
        <taxon>Cyanobacteriota</taxon>
        <taxon>Cyanophyceae</taxon>
        <taxon>Oscillatoriophycideae</taxon>
        <taxon>Oscillatoriales</taxon>
        <taxon>Microcoleaceae</taxon>
        <taxon>Okeania</taxon>
    </lineage>
</organism>
<gene>
    <name evidence="3" type="ORF">D5R40_09995</name>
</gene>
<name>A0A3N6PCV6_9CYAN</name>
<reference evidence="3 4" key="1">
    <citation type="journal article" date="2018" name="ACS Chem. Biol.">
        <title>Ketoreductase domain dysfunction expands chemodiversity: malyngamide biosynthesis in the cyanobacterium Okeania hirsuta.</title>
        <authorList>
            <person name="Moss N.A."/>
            <person name="Leao T."/>
            <person name="Rankin M."/>
            <person name="McCullough T.M."/>
            <person name="Qu P."/>
            <person name="Korobeynikov A."/>
            <person name="Smith J.L."/>
            <person name="Gerwick L."/>
            <person name="Gerwick W.H."/>
        </authorList>
    </citation>
    <scope>NUCLEOTIDE SEQUENCE [LARGE SCALE GENOMIC DNA]</scope>
    <source>
        <strain evidence="3 4">PAB10Feb10-1</strain>
    </source>
</reference>
<accession>A0A3N6PCV6</accession>
<dbReference type="RefSeq" id="WP_124154572.1">
    <property type="nucleotide sequence ID" value="NZ_CAWOLW010000357.1"/>
</dbReference>
<dbReference type="InterPro" id="IPR004155">
    <property type="entry name" value="PBS_lyase_HEAT"/>
</dbReference>
<evidence type="ECO:0000256" key="2">
    <source>
        <dbReference type="ARBA" id="ARBA00022738"/>
    </source>
</evidence>
<keyword evidence="1" id="KW-0042">Antenna complex</keyword>
<keyword evidence="2" id="KW-0605">Phycobilisome</keyword>
<evidence type="ECO:0000313" key="3">
    <source>
        <dbReference type="EMBL" id="RQH46157.1"/>
    </source>
</evidence>
<dbReference type="PANTHER" id="PTHR12697:SF5">
    <property type="entry name" value="DEOXYHYPUSINE HYDROXYLASE"/>
    <property type="match status" value="1"/>
</dbReference>
<dbReference type="OrthoDB" id="5512944at2"/>
<keyword evidence="4" id="KW-1185">Reference proteome</keyword>
<dbReference type="Pfam" id="PF13646">
    <property type="entry name" value="HEAT_2"/>
    <property type="match status" value="2"/>
</dbReference>
<comment type="caution">
    <text evidence="3">The sequence shown here is derived from an EMBL/GenBank/DDBJ whole genome shotgun (WGS) entry which is preliminary data.</text>
</comment>
<sequence>MSNLLEQAKTASQEKNWSLVNQYLQQFLLASQKTCVDWLENADLDVVLDLAITVLKNGDFQERWDIYKLFKQIGKPAIAPLIEMVQDEDLDLERRWFVARILADFNSEEVREALKNIIISSEAKDLQEIAADTLAILGDSAVDILTDLLAKPDSRLLATKALAKINSSSTITPLLTVVKDGNYEVRKNAITALSNYHDSRLPFVLISALKDTVAQVRKEAVIGLSSYDNLHEELSLVKLLQPLLWDINFEVCQQVAIAIGKIGTNTAATALFELLQTTNVPVFLKLDAVRALSWVETQVSVEYLQSLLGDNLLVAVEHQPQIVNEIITALGKIERQELKPKATEILIEFLRSNNSVLESVRVKNSLVLALGYLGDIRALDYLIQLLEENDASVRLHCIAALKKLDSERAYQQLIYLSQKANIKYELKTGIATAIAEWNY</sequence>
<dbReference type="SUPFAM" id="SSF48371">
    <property type="entry name" value="ARM repeat"/>
    <property type="match status" value="2"/>
</dbReference>
<dbReference type="PANTHER" id="PTHR12697">
    <property type="entry name" value="PBS LYASE HEAT-LIKE PROTEIN"/>
    <property type="match status" value="1"/>
</dbReference>